<dbReference type="Proteomes" id="UP000195981">
    <property type="component" value="Unassembled WGS sequence"/>
</dbReference>
<keyword evidence="1" id="KW-0812">Transmembrane</keyword>
<feature type="transmembrane region" description="Helical" evidence="1">
    <location>
        <begin position="409"/>
        <end position="433"/>
    </location>
</feature>
<proteinExistence type="predicted"/>
<dbReference type="InterPro" id="IPR018674">
    <property type="entry name" value="DUF2142_membrane"/>
</dbReference>
<keyword evidence="3" id="KW-1185">Reference proteome</keyword>
<dbReference type="EMBL" id="FWFG01000016">
    <property type="protein sequence ID" value="SLM88513.1"/>
    <property type="molecule type" value="Genomic_DNA"/>
</dbReference>
<dbReference type="Pfam" id="PF09913">
    <property type="entry name" value="DUF2142"/>
    <property type="match status" value="1"/>
</dbReference>
<feature type="transmembrane region" description="Helical" evidence="1">
    <location>
        <begin position="212"/>
        <end position="235"/>
    </location>
</feature>
<feature type="transmembrane region" description="Helical" evidence="1">
    <location>
        <begin position="445"/>
        <end position="467"/>
    </location>
</feature>
<evidence type="ECO:0000313" key="2">
    <source>
        <dbReference type="EMBL" id="SLM88513.1"/>
    </source>
</evidence>
<sequence length="475" mass="48957">MRRLLLTGLPLLLAALGLAILHPMAGSPDENAHQRYAYAVVTGQLPVGPEQQVLVPAYLVAEGPECWRFEPGIPAWCAIEDDPMSAAGSEPVRTVTQAANYPPLYYAIIGWPLRLLEGHAAVLAARALSALVLCGLAAAGAVALAGRGAPDARALALPWLLTPGTLALAGAINPQALEIGAALLMAGCAWPLARGASASRGRFVGAGAGSALLILSHPSGPIWAVLIALIACVLAWPRRRDLLRRRALWGVVAACVIACGAWLAWRLATAQTAAYADTAGRPDCSWLCVAGHIGSQAWPFARTTIGVTGWHDAWIPLPAAIACLLLLAALAAAALRRGTRAERIALVLGAVLLPVSAIVIEHQTVADAGFMWQARYALPLVLPLIWLAADIALAPAATEEGALRLRRGLAAIVVVQGIGLLALAGFAAARFWIGIDAEDPGRLPAAAVVGLVILAATVLGAGAATIARGRALPAA</sequence>
<keyword evidence="1" id="KW-0472">Membrane</keyword>
<keyword evidence="1" id="KW-1133">Transmembrane helix</keyword>
<reference evidence="2 3" key="1">
    <citation type="submission" date="2017-02" db="EMBL/GenBank/DDBJ databases">
        <authorList>
            <person name="Peterson S.W."/>
        </authorList>
    </citation>
    <scope>NUCLEOTIDE SEQUENCE [LARGE SCALE GENOMIC DNA]</scope>
    <source>
        <strain evidence="2 3">CIP104813</strain>
    </source>
</reference>
<feature type="transmembrane region" description="Helical" evidence="1">
    <location>
        <begin position="313"/>
        <end position="335"/>
    </location>
</feature>
<feature type="transmembrane region" description="Helical" evidence="1">
    <location>
        <begin position="166"/>
        <end position="192"/>
    </location>
</feature>
<dbReference type="OrthoDB" id="3218260at2"/>
<name>A0A1X6WTV9_9MICO</name>
<feature type="transmembrane region" description="Helical" evidence="1">
    <location>
        <begin position="376"/>
        <end position="397"/>
    </location>
</feature>
<organism evidence="2 3">
    <name type="scientific">Brachybacterium nesterenkovii</name>
    <dbReference type="NCBI Taxonomy" id="47847"/>
    <lineage>
        <taxon>Bacteria</taxon>
        <taxon>Bacillati</taxon>
        <taxon>Actinomycetota</taxon>
        <taxon>Actinomycetes</taxon>
        <taxon>Micrococcales</taxon>
        <taxon>Dermabacteraceae</taxon>
        <taxon>Brachybacterium</taxon>
    </lineage>
</organism>
<gene>
    <name evidence="2" type="ORF">FM110_01930</name>
</gene>
<dbReference type="AlphaFoldDB" id="A0A1X6WTV9"/>
<evidence type="ECO:0000256" key="1">
    <source>
        <dbReference type="SAM" id="Phobius"/>
    </source>
</evidence>
<feature type="transmembrane region" description="Helical" evidence="1">
    <location>
        <begin position="247"/>
        <end position="265"/>
    </location>
</feature>
<accession>A0A1X6WTV9</accession>
<protein>
    <submittedName>
        <fullName evidence="2">Putative large integral membrane protein</fullName>
    </submittedName>
</protein>
<evidence type="ECO:0000313" key="3">
    <source>
        <dbReference type="Proteomes" id="UP000195981"/>
    </source>
</evidence>
<dbReference type="RefSeq" id="WP_087102158.1">
    <property type="nucleotide sequence ID" value="NZ_FWFG01000016.1"/>
</dbReference>
<feature type="transmembrane region" description="Helical" evidence="1">
    <location>
        <begin position="344"/>
        <end position="364"/>
    </location>
</feature>
<feature type="transmembrane region" description="Helical" evidence="1">
    <location>
        <begin position="120"/>
        <end position="145"/>
    </location>
</feature>